<evidence type="ECO:0000259" key="4">
    <source>
        <dbReference type="Pfam" id="PF00419"/>
    </source>
</evidence>
<proteinExistence type="predicted"/>
<sequence length="331" mass="36401">MLMYLSIDTVYANGYFETVGGTKEFSVNLDNNNVVNNVGAITETFTWDLGQDYQATRRCAKKTIITAPIYYKSMVGRSLAMSEYGNSFIKLNEYLDVKVEIFIAGNLNEYVAVPFNNLSNQHLALGCIKGDTTYIPYKISSGSKGKVTFRVRKKIINGVNVSNYEVVELFGRLGNTVSDFGPTPMARVVIKSAILYVPEKCIINEGQTIEVAFGEMGGRDLDGNKNEKIVPIRVRCEGGSFEGTHLNIAMAVAANSAAFGGSDYIKTDKKNLAIKLKQLDGSELKPNSFHPIKMYENIGEWGFIAAPISNNGQEIREGDFNATATIVSEIE</sequence>
<name>A0A2N3J0A8_AERSO</name>
<evidence type="ECO:0000256" key="3">
    <source>
        <dbReference type="ARBA" id="ARBA00023263"/>
    </source>
</evidence>
<gene>
    <name evidence="5" type="ORF">CJP16_09840</name>
</gene>
<dbReference type="AlphaFoldDB" id="A0A2N3J0A8"/>
<dbReference type="GO" id="GO:0009289">
    <property type="term" value="C:pilus"/>
    <property type="evidence" value="ECO:0007669"/>
    <property type="project" value="UniProtKB-SubCell"/>
</dbReference>
<feature type="domain" description="Fimbrial-type adhesion" evidence="4">
    <location>
        <begin position="190"/>
        <end position="327"/>
    </location>
</feature>
<keyword evidence="2" id="KW-0732">Signal</keyword>
<evidence type="ECO:0000313" key="5">
    <source>
        <dbReference type="EMBL" id="PKQ78854.1"/>
    </source>
</evidence>
<dbReference type="Proteomes" id="UP000233467">
    <property type="component" value="Unassembled WGS sequence"/>
</dbReference>
<protein>
    <recommendedName>
        <fullName evidence="4">Fimbrial-type adhesion domain-containing protein</fullName>
    </recommendedName>
</protein>
<dbReference type="SUPFAM" id="SSF49401">
    <property type="entry name" value="Bacterial adhesins"/>
    <property type="match status" value="1"/>
</dbReference>
<dbReference type="InterPro" id="IPR036937">
    <property type="entry name" value="Adhesion_dom_fimbrial_sf"/>
</dbReference>
<dbReference type="Gene3D" id="2.60.40.1090">
    <property type="entry name" value="Fimbrial-type adhesion domain"/>
    <property type="match status" value="1"/>
</dbReference>
<accession>A0A2N3J0A8</accession>
<dbReference type="GO" id="GO:0043709">
    <property type="term" value="P:cell adhesion involved in single-species biofilm formation"/>
    <property type="evidence" value="ECO:0007669"/>
    <property type="project" value="TreeGrafter"/>
</dbReference>
<keyword evidence="3" id="KW-0281">Fimbrium</keyword>
<evidence type="ECO:0000256" key="1">
    <source>
        <dbReference type="ARBA" id="ARBA00004561"/>
    </source>
</evidence>
<keyword evidence="6" id="KW-1185">Reference proteome</keyword>
<comment type="caution">
    <text evidence="5">The sequence shown here is derived from an EMBL/GenBank/DDBJ whole genome shotgun (WGS) entry which is preliminary data.</text>
</comment>
<dbReference type="EMBL" id="NQMM01000027">
    <property type="protein sequence ID" value="PKQ78854.1"/>
    <property type="molecule type" value="Genomic_DNA"/>
</dbReference>
<dbReference type="PANTHER" id="PTHR33420:SF31">
    <property type="entry name" value="TYPE 1 FIMBRIN D-MANNOSE SPECIFIC ADHESIN"/>
    <property type="match status" value="1"/>
</dbReference>
<dbReference type="InterPro" id="IPR050263">
    <property type="entry name" value="Bact_Fimbrial_Adh_Pro"/>
</dbReference>
<comment type="subcellular location">
    <subcellularLocation>
        <location evidence="1">Fimbrium</location>
    </subcellularLocation>
</comment>
<dbReference type="PANTHER" id="PTHR33420">
    <property type="entry name" value="FIMBRIAL SUBUNIT ELFA-RELATED"/>
    <property type="match status" value="1"/>
</dbReference>
<reference evidence="5 6" key="1">
    <citation type="journal article" date="2017" name="Front. Microbiol.">
        <title>Strong Genomic and Phenotypic Heterogeneity in the Aeromonas sobria Species Complex.</title>
        <authorList>
            <person name="Gauthier J."/>
            <person name="Vincent A.T."/>
            <person name="Charette S.J."/>
            <person name="Derome N."/>
        </authorList>
    </citation>
    <scope>NUCLEOTIDE SEQUENCE [LARGE SCALE GENOMIC DNA]</scope>
    <source>
        <strain evidence="5 6">TM18</strain>
    </source>
</reference>
<evidence type="ECO:0000313" key="6">
    <source>
        <dbReference type="Proteomes" id="UP000233467"/>
    </source>
</evidence>
<dbReference type="InterPro" id="IPR008966">
    <property type="entry name" value="Adhesion_dom_sf"/>
</dbReference>
<dbReference type="InterPro" id="IPR000259">
    <property type="entry name" value="Adhesion_dom_fimbrial"/>
</dbReference>
<evidence type="ECO:0000256" key="2">
    <source>
        <dbReference type="ARBA" id="ARBA00022729"/>
    </source>
</evidence>
<organism evidence="5 6">
    <name type="scientific">Aeromonas sobria</name>
    <dbReference type="NCBI Taxonomy" id="646"/>
    <lineage>
        <taxon>Bacteria</taxon>
        <taxon>Pseudomonadati</taxon>
        <taxon>Pseudomonadota</taxon>
        <taxon>Gammaproteobacteria</taxon>
        <taxon>Aeromonadales</taxon>
        <taxon>Aeromonadaceae</taxon>
        <taxon>Aeromonas</taxon>
    </lineage>
</organism>
<dbReference type="Pfam" id="PF00419">
    <property type="entry name" value="Fimbrial"/>
    <property type="match status" value="1"/>
</dbReference>